<accession>A0A6L2JZC2</accession>
<proteinExistence type="predicted"/>
<organism evidence="2">
    <name type="scientific">Tanacetum cinerariifolium</name>
    <name type="common">Dalmatian daisy</name>
    <name type="synonym">Chrysanthemum cinerariifolium</name>
    <dbReference type="NCBI Taxonomy" id="118510"/>
    <lineage>
        <taxon>Eukaryota</taxon>
        <taxon>Viridiplantae</taxon>
        <taxon>Streptophyta</taxon>
        <taxon>Embryophyta</taxon>
        <taxon>Tracheophyta</taxon>
        <taxon>Spermatophyta</taxon>
        <taxon>Magnoliopsida</taxon>
        <taxon>eudicotyledons</taxon>
        <taxon>Gunneridae</taxon>
        <taxon>Pentapetalae</taxon>
        <taxon>asterids</taxon>
        <taxon>campanulids</taxon>
        <taxon>Asterales</taxon>
        <taxon>Asteraceae</taxon>
        <taxon>Asteroideae</taxon>
        <taxon>Anthemideae</taxon>
        <taxon>Anthemidinae</taxon>
        <taxon>Tanacetum</taxon>
    </lineage>
</organism>
<evidence type="ECO:0000313" key="2">
    <source>
        <dbReference type="EMBL" id="GEU42109.1"/>
    </source>
</evidence>
<feature type="region of interest" description="Disordered" evidence="1">
    <location>
        <begin position="1"/>
        <end position="24"/>
    </location>
</feature>
<evidence type="ECO:0000256" key="1">
    <source>
        <dbReference type="SAM" id="MobiDB-lite"/>
    </source>
</evidence>
<feature type="compositionally biased region" description="Acidic residues" evidence="1">
    <location>
        <begin position="72"/>
        <end position="86"/>
    </location>
</feature>
<dbReference type="AlphaFoldDB" id="A0A6L2JZC2"/>
<comment type="caution">
    <text evidence="2">The sequence shown here is derived from an EMBL/GenBank/DDBJ whole genome shotgun (WGS) entry which is preliminary data.</text>
</comment>
<feature type="compositionally biased region" description="Polar residues" evidence="1">
    <location>
        <begin position="1"/>
        <end position="10"/>
    </location>
</feature>
<gene>
    <name evidence="2" type="ORF">Tci_014087</name>
</gene>
<feature type="compositionally biased region" description="Low complexity" evidence="1">
    <location>
        <begin position="49"/>
        <end position="71"/>
    </location>
</feature>
<protein>
    <submittedName>
        <fullName evidence="2">Uncharacterized protein</fullName>
    </submittedName>
</protein>
<name>A0A6L2JZC2_TANCI</name>
<reference evidence="2" key="1">
    <citation type="journal article" date="2019" name="Sci. Rep.">
        <title>Draft genome of Tanacetum cinerariifolium, the natural source of mosquito coil.</title>
        <authorList>
            <person name="Yamashiro T."/>
            <person name="Shiraishi A."/>
            <person name="Satake H."/>
            <person name="Nakayama K."/>
        </authorList>
    </citation>
    <scope>NUCLEOTIDE SEQUENCE</scope>
</reference>
<feature type="compositionally biased region" description="Acidic residues" evidence="1">
    <location>
        <begin position="96"/>
        <end position="126"/>
    </location>
</feature>
<sequence>MNLPSPTSTELRAWPEEPEQAPPLPVYIPYVLEPVYPEYIPPKDDVFPAEEQPLPAAALPTAESPGYIPESDPNEDSEEDDDEDPYENPANYLADHDDDEEEEPSGDDADEDQDEDDDDEKEEHPA</sequence>
<dbReference type="EMBL" id="BKCJ010001526">
    <property type="protein sequence ID" value="GEU42109.1"/>
    <property type="molecule type" value="Genomic_DNA"/>
</dbReference>
<feature type="region of interest" description="Disordered" evidence="1">
    <location>
        <begin position="38"/>
        <end position="126"/>
    </location>
</feature>